<organism evidence="4 5">
    <name type="scientific">Mucilaginibacter jinjuensis</name>
    <dbReference type="NCBI Taxonomy" id="1176721"/>
    <lineage>
        <taxon>Bacteria</taxon>
        <taxon>Pseudomonadati</taxon>
        <taxon>Bacteroidota</taxon>
        <taxon>Sphingobacteriia</taxon>
        <taxon>Sphingobacteriales</taxon>
        <taxon>Sphingobacteriaceae</taxon>
        <taxon>Mucilaginibacter</taxon>
    </lineage>
</organism>
<accession>A0ABY7T989</accession>
<dbReference type="Pfam" id="PF13439">
    <property type="entry name" value="Glyco_transf_4"/>
    <property type="match status" value="1"/>
</dbReference>
<dbReference type="RefSeq" id="WP_273630948.1">
    <property type="nucleotide sequence ID" value="NZ_CP117167.1"/>
</dbReference>
<dbReference type="PANTHER" id="PTHR46401">
    <property type="entry name" value="GLYCOSYLTRANSFERASE WBBK-RELATED"/>
    <property type="match status" value="1"/>
</dbReference>
<dbReference type="Pfam" id="PF00534">
    <property type="entry name" value="Glycos_transf_1"/>
    <property type="match status" value="1"/>
</dbReference>
<dbReference type="SUPFAM" id="SSF53756">
    <property type="entry name" value="UDP-Glycosyltransferase/glycogen phosphorylase"/>
    <property type="match status" value="1"/>
</dbReference>
<name>A0ABY7T989_9SPHI</name>
<dbReference type="Proteomes" id="UP001216139">
    <property type="component" value="Chromosome"/>
</dbReference>
<keyword evidence="1" id="KW-0808">Transferase</keyword>
<evidence type="ECO:0000259" key="2">
    <source>
        <dbReference type="Pfam" id="PF00534"/>
    </source>
</evidence>
<protein>
    <submittedName>
        <fullName evidence="4">Glycosyltransferase family 1 protein</fullName>
    </submittedName>
</protein>
<evidence type="ECO:0000259" key="3">
    <source>
        <dbReference type="Pfam" id="PF13439"/>
    </source>
</evidence>
<dbReference type="EMBL" id="CP117167">
    <property type="protein sequence ID" value="WCT12685.1"/>
    <property type="molecule type" value="Genomic_DNA"/>
</dbReference>
<dbReference type="InterPro" id="IPR028098">
    <property type="entry name" value="Glyco_trans_4-like_N"/>
</dbReference>
<evidence type="ECO:0000256" key="1">
    <source>
        <dbReference type="ARBA" id="ARBA00022679"/>
    </source>
</evidence>
<dbReference type="CDD" id="cd03809">
    <property type="entry name" value="GT4_MtfB-like"/>
    <property type="match status" value="1"/>
</dbReference>
<evidence type="ECO:0000313" key="4">
    <source>
        <dbReference type="EMBL" id="WCT12685.1"/>
    </source>
</evidence>
<feature type="domain" description="Glycosyltransferase subfamily 4-like N-terminal" evidence="3">
    <location>
        <begin position="74"/>
        <end position="165"/>
    </location>
</feature>
<feature type="domain" description="Glycosyl transferase family 1" evidence="2">
    <location>
        <begin position="179"/>
        <end position="294"/>
    </location>
</feature>
<sequence length="353" mass="40767">MTHQPSILVTFDSMKNANSGYFYFGKGLGNGLINNNHDRFHLEFYLHQRTAYRFDDKVDILQLSKWHQLYFPNRNKYDLVHITDDMCRLNPAWVNAKKIMTIHDMNRVHVETSTPEEIEKYLQKLRKNIEQVDHIVAISQFVANDIQHYFPQTKDKVTVIYNGADALTVPDGYKPVVAPTKPFLFTIGLLSRQKNFHLLPALLQDNELELVIAGIETPHVNVIIAEAKKFGCLDRLHITGPVSDEAKAWYYQNCTAFLFPSRTEGFGLPVIEAMHFGKPVFLSKYTSLPEVGGDVAYYFDSLEPAAMQQTFKNGMDDFLSRNLSWEIKQQAMKFSWDRAAQQYLQLYEQILSK</sequence>
<reference evidence="4 5" key="1">
    <citation type="submission" date="2023-02" db="EMBL/GenBank/DDBJ databases">
        <title>Genome sequence of Mucilaginibacter jinjuensis strain KACC 16571.</title>
        <authorList>
            <person name="Kim S."/>
            <person name="Heo J."/>
            <person name="Kwon S.-W."/>
        </authorList>
    </citation>
    <scope>NUCLEOTIDE SEQUENCE [LARGE SCALE GENOMIC DNA]</scope>
    <source>
        <strain evidence="4 5">KACC 16571</strain>
    </source>
</reference>
<dbReference type="Gene3D" id="3.40.50.2000">
    <property type="entry name" value="Glycogen Phosphorylase B"/>
    <property type="match status" value="2"/>
</dbReference>
<dbReference type="InterPro" id="IPR001296">
    <property type="entry name" value="Glyco_trans_1"/>
</dbReference>
<gene>
    <name evidence="4" type="ORF">PQO05_01910</name>
</gene>
<evidence type="ECO:0000313" key="5">
    <source>
        <dbReference type="Proteomes" id="UP001216139"/>
    </source>
</evidence>
<proteinExistence type="predicted"/>
<keyword evidence="5" id="KW-1185">Reference proteome</keyword>
<dbReference type="PANTHER" id="PTHR46401:SF2">
    <property type="entry name" value="GLYCOSYLTRANSFERASE WBBK-RELATED"/>
    <property type="match status" value="1"/>
</dbReference>